<proteinExistence type="predicted"/>
<dbReference type="EMBL" id="JAVKGT010000008">
    <property type="protein sequence ID" value="MDR5711361.1"/>
    <property type="molecule type" value="Genomic_DNA"/>
</dbReference>
<dbReference type="Gene3D" id="3.40.430.10">
    <property type="entry name" value="Dihydrofolate Reductase, subunit A"/>
    <property type="match status" value="1"/>
</dbReference>
<reference evidence="3" key="1">
    <citation type="submission" date="2023-07" db="EMBL/GenBank/DDBJ databases">
        <title>Description of three actinobacteria isolated from air of manufacturing shop in a pharmaceutical factory.</title>
        <authorList>
            <person name="Zhang D.-F."/>
        </authorList>
    </citation>
    <scope>NUCLEOTIDE SEQUENCE [LARGE SCALE GENOMIC DNA]</scope>
    <source>
        <strain evidence="3">CCTCC AB 207010</strain>
    </source>
</reference>
<protein>
    <submittedName>
        <fullName evidence="2">Dihydrofolate reductase family protein</fullName>
    </submittedName>
</protein>
<dbReference type="InterPro" id="IPR050765">
    <property type="entry name" value="Riboflavin_Biosynth_HTPR"/>
</dbReference>
<feature type="domain" description="Bacterial bifunctional deaminase-reductase C-terminal" evidence="1">
    <location>
        <begin position="54"/>
        <end position="149"/>
    </location>
</feature>
<evidence type="ECO:0000313" key="3">
    <source>
        <dbReference type="Proteomes" id="UP001260872"/>
    </source>
</evidence>
<dbReference type="RefSeq" id="WP_310536744.1">
    <property type="nucleotide sequence ID" value="NZ_BAAAOC010000022.1"/>
</dbReference>
<name>A0ABU1FRS8_9MICC</name>
<comment type="caution">
    <text evidence="2">The sequence shown here is derived from an EMBL/GenBank/DDBJ whole genome shotgun (WGS) entry which is preliminary data.</text>
</comment>
<dbReference type="PANTHER" id="PTHR38011:SF11">
    <property type="entry name" value="2,5-DIAMINO-6-RIBOSYLAMINO-4(3H)-PYRIMIDINONE 5'-PHOSPHATE REDUCTASE"/>
    <property type="match status" value="1"/>
</dbReference>
<dbReference type="SUPFAM" id="SSF53597">
    <property type="entry name" value="Dihydrofolate reductase-like"/>
    <property type="match status" value="1"/>
</dbReference>
<dbReference type="Proteomes" id="UP001260872">
    <property type="component" value="Unassembled WGS sequence"/>
</dbReference>
<gene>
    <name evidence="2" type="ORF">RH857_04315</name>
</gene>
<dbReference type="InterPro" id="IPR002734">
    <property type="entry name" value="RibDG_C"/>
</dbReference>
<keyword evidence="3" id="KW-1185">Reference proteome</keyword>
<dbReference type="InterPro" id="IPR024072">
    <property type="entry name" value="DHFR-like_dom_sf"/>
</dbReference>
<accession>A0ABU1FRS8</accession>
<evidence type="ECO:0000259" key="1">
    <source>
        <dbReference type="Pfam" id="PF01872"/>
    </source>
</evidence>
<dbReference type="Pfam" id="PF01872">
    <property type="entry name" value="RibD_C"/>
    <property type="match status" value="1"/>
</dbReference>
<evidence type="ECO:0000313" key="2">
    <source>
        <dbReference type="EMBL" id="MDR5711361.1"/>
    </source>
</evidence>
<sequence length="161" mass="17350">MNPLLRRLEMSIVACSGQIDARGLGTAPDHLSALFLGEHAVLREHHRGLGLQRLFVFSTRNLPRPEGADVRVVTGQVAEALPQLREAAGDSLIWVVGGGDLAGQFLDARALDELVLTVAPAALGQGAPLLPRRVESDQLTLAEAAQIGQFARLRYQITYPQ</sequence>
<dbReference type="PANTHER" id="PTHR38011">
    <property type="entry name" value="DIHYDROFOLATE REDUCTASE FAMILY PROTEIN (AFU_ORTHOLOGUE AFUA_8G06820)"/>
    <property type="match status" value="1"/>
</dbReference>
<organism evidence="2 3">
    <name type="scientific">Nesterenkonia flava</name>
    <dbReference type="NCBI Taxonomy" id="469799"/>
    <lineage>
        <taxon>Bacteria</taxon>
        <taxon>Bacillati</taxon>
        <taxon>Actinomycetota</taxon>
        <taxon>Actinomycetes</taxon>
        <taxon>Micrococcales</taxon>
        <taxon>Micrococcaceae</taxon>
        <taxon>Nesterenkonia</taxon>
    </lineage>
</organism>